<keyword evidence="2" id="KW-1185">Reference proteome</keyword>
<evidence type="ECO:0000313" key="1">
    <source>
        <dbReference type="EMBL" id="MBB4649333.1"/>
    </source>
</evidence>
<accession>A0ABR6KY38</accession>
<gene>
    <name evidence="1" type="ORF">GGQ99_001055</name>
</gene>
<dbReference type="Pfam" id="PF22011">
    <property type="entry name" value="DUF6931"/>
    <property type="match status" value="1"/>
</dbReference>
<protein>
    <submittedName>
        <fullName evidence="1">Uncharacterized protein</fullName>
    </submittedName>
</protein>
<name>A0ABR6KY38_9HYPH</name>
<organism evidence="1 2">
    <name type="scientific">Aminobacter niigataensis</name>
    <dbReference type="NCBI Taxonomy" id="83265"/>
    <lineage>
        <taxon>Bacteria</taxon>
        <taxon>Pseudomonadati</taxon>
        <taxon>Pseudomonadota</taxon>
        <taxon>Alphaproteobacteria</taxon>
        <taxon>Hyphomicrobiales</taxon>
        <taxon>Phyllobacteriaceae</taxon>
        <taxon>Aminobacter</taxon>
    </lineage>
</organism>
<dbReference type="RefSeq" id="WP_183261176.1">
    <property type="nucleotide sequence ID" value="NZ_BAAAVZ010000008.1"/>
</dbReference>
<proteinExistence type="predicted"/>
<dbReference type="Proteomes" id="UP000539538">
    <property type="component" value="Unassembled WGS sequence"/>
</dbReference>
<reference evidence="1 2" key="1">
    <citation type="submission" date="2020-08" db="EMBL/GenBank/DDBJ databases">
        <title>Genomic Encyclopedia of Type Strains, Phase IV (KMG-IV): sequencing the most valuable type-strain genomes for metagenomic binning, comparative biology and taxonomic classification.</title>
        <authorList>
            <person name="Goeker M."/>
        </authorList>
    </citation>
    <scope>NUCLEOTIDE SEQUENCE [LARGE SCALE GENOMIC DNA]</scope>
    <source>
        <strain evidence="1 2">DSM 7050</strain>
    </source>
</reference>
<dbReference type="EMBL" id="JACHOT010000001">
    <property type="protein sequence ID" value="MBB4649333.1"/>
    <property type="molecule type" value="Genomic_DNA"/>
</dbReference>
<comment type="caution">
    <text evidence="1">The sequence shown here is derived from an EMBL/GenBank/DDBJ whole genome shotgun (WGS) entry which is preliminary data.</text>
</comment>
<evidence type="ECO:0000313" key="2">
    <source>
        <dbReference type="Proteomes" id="UP000539538"/>
    </source>
</evidence>
<sequence>MAEGLRFRTARNLFEAYPDAARDMLASPTDEPPADFCLALLGGRTPEEAITFCAWLLPMPAAIWWAHECLDNLGELFDEPDRRLLAQVGDWVGAGGNGPPLLDVMTTPDQRTPAVWIALATARSAELPAARAVNAGILAGLARVALEDRHDVLAAFVEMGLQLAGNEALQRSDA</sequence>
<dbReference type="InterPro" id="IPR053855">
    <property type="entry name" value="DUF6931"/>
</dbReference>